<dbReference type="Proteomes" id="UP001597469">
    <property type="component" value="Unassembled WGS sequence"/>
</dbReference>
<evidence type="ECO:0000313" key="2">
    <source>
        <dbReference type="Proteomes" id="UP001597469"/>
    </source>
</evidence>
<dbReference type="EMBL" id="JBHULN010000038">
    <property type="protein sequence ID" value="MFD2574648.1"/>
    <property type="molecule type" value="Genomic_DNA"/>
</dbReference>
<gene>
    <name evidence="1" type="ORF">ACFSUS_28720</name>
</gene>
<reference evidence="2" key="1">
    <citation type="journal article" date="2019" name="Int. J. Syst. Evol. Microbiol.">
        <title>The Global Catalogue of Microorganisms (GCM) 10K type strain sequencing project: providing services to taxonomists for standard genome sequencing and annotation.</title>
        <authorList>
            <consortium name="The Broad Institute Genomics Platform"/>
            <consortium name="The Broad Institute Genome Sequencing Center for Infectious Disease"/>
            <person name="Wu L."/>
            <person name="Ma J."/>
        </authorList>
    </citation>
    <scope>NUCLEOTIDE SEQUENCE [LARGE SCALE GENOMIC DNA]</scope>
    <source>
        <strain evidence="2">KCTC 42805</strain>
    </source>
</reference>
<protein>
    <recommendedName>
        <fullName evidence="3">Carboxypeptidase regulatory-like domain-containing protein</fullName>
    </recommendedName>
</protein>
<keyword evidence="2" id="KW-1185">Reference proteome</keyword>
<name>A0ABW5MED1_9BACT</name>
<evidence type="ECO:0000313" key="1">
    <source>
        <dbReference type="EMBL" id="MFD2574648.1"/>
    </source>
</evidence>
<accession>A0ABW5MED1</accession>
<comment type="caution">
    <text evidence="1">The sequence shown here is derived from an EMBL/GenBank/DDBJ whole genome shotgun (WGS) entry which is preliminary data.</text>
</comment>
<dbReference type="RefSeq" id="WP_381528716.1">
    <property type="nucleotide sequence ID" value="NZ_JBHULN010000038.1"/>
</dbReference>
<proteinExistence type="predicted"/>
<sequence length="109" mass="12462">MSRTFRVRGQLQCQLNAYDRQPCQFNRFTIDIQRDQQTVASAKPLPDGSFGIPLSPGTYTLFLRDYGRQPPTIVRTMSFTLTPAGQHPELNWTVDGSTRPVDIKRFKSK</sequence>
<evidence type="ECO:0008006" key="3">
    <source>
        <dbReference type="Google" id="ProtNLM"/>
    </source>
</evidence>
<organism evidence="1 2">
    <name type="scientific">Spirosoma soli</name>
    <dbReference type="NCBI Taxonomy" id="1770529"/>
    <lineage>
        <taxon>Bacteria</taxon>
        <taxon>Pseudomonadati</taxon>
        <taxon>Bacteroidota</taxon>
        <taxon>Cytophagia</taxon>
        <taxon>Cytophagales</taxon>
        <taxon>Cytophagaceae</taxon>
        <taxon>Spirosoma</taxon>
    </lineage>
</organism>